<proteinExistence type="predicted"/>
<dbReference type="Proteomes" id="UP000192359">
    <property type="component" value="Unassembled WGS sequence"/>
</dbReference>
<evidence type="ECO:0000313" key="3">
    <source>
        <dbReference type="Proteomes" id="UP000192359"/>
    </source>
</evidence>
<organism evidence="2 3">
    <name type="scientific">Rothia nasimurium</name>
    <dbReference type="NCBI Taxonomy" id="85336"/>
    <lineage>
        <taxon>Bacteria</taxon>
        <taxon>Bacillati</taxon>
        <taxon>Actinomycetota</taxon>
        <taxon>Actinomycetes</taxon>
        <taxon>Micrococcales</taxon>
        <taxon>Micrococcaceae</taxon>
        <taxon>Rothia</taxon>
    </lineage>
</organism>
<sequence length="72" mass="7791">MSVSTLPLIPSTVALISLNRKGPSDNAMTIMAVHLFAILASEVREGHFAIITFQFVAVINILSTILLIVTLR</sequence>
<keyword evidence="3" id="KW-1185">Reference proteome</keyword>
<keyword evidence="1" id="KW-0472">Membrane</keyword>
<comment type="caution">
    <text evidence="2">The sequence shown here is derived from an EMBL/GenBank/DDBJ whole genome shotgun (WGS) entry which is preliminary data.</text>
</comment>
<reference evidence="2 3" key="1">
    <citation type="submission" date="2016-05" db="EMBL/GenBank/DDBJ databases">
        <title>Draft genome sequence of a porcine commensal Rothia nasimurium.</title>
        <authorList>
            <person name="Gaiser R.A."/>
            <person name="Van Baarlen P."/>
            <person name="Wells J.M."/>
        </authorList>
    </citation>
    <scope>NUCLEOTIDE SEQUENCE [LARGE SCALE GENOMIC DNA]</scope>
    <source>
        <strain evidence="2 3">PT-32</strain>
    </source>
</reference>
<accession>A0A1Y1RMW0</accession>
<protein>
    <submittedName>
        <fullName evidence="2">Uncharacterized protein</fullName>
    </submittedName>
</protein>
<name>A0A1Y1RMW0_9MICC</name>
<evidence type="ECO:0000256" key="1">
    <source>
        <dbReference type="SAM" id="Phobius"/>
    </source>
</evidence>
<dbReference type="AlphaFoldDB" id="A0A1Y1RMW0"/>
<dbReference type="EMBL" id="LXWF01000041">
    <property type="protein sequence ID" value="ORC15952.1"/>
    <property type="molecule type" value="Genomic_DNA"/>
</dbReference>
<feature type="transmembrane region" description="Helical" evidence="1">
    <location>
        <begin position="48"/>
        <end position="71"/>
    </location>
</feature>
<keyword evidence="1" id="KW-1133">Transmembrane helix</keyword>
<gene>
    <name evidence="2" type="ORF">A7979_04870</name>
</gene>
<keyword evidence="1" id="KW-0812">Transmembrane</keyword>
<evidence type="ECO:0000313" key="2">
    <source>
        <dbReference type="EMBL" id="ORC15952.1"/>
    </source>
</evidence>